<gene>
    <name evidence="2" type="ORF">SMN809_LOCUS52603</name>
</gene>
<dbReference type="AlphaFoldDB" id="A0A8S3CGM8"/>
<sequence>MLQTNQDTHNKRPIMLTFSKPTAKTNIDSSIPAQSSSPTAFVGSNTNLDN</sequence>
<evidence type="ECO:0000256" key="1">
    <source>
        <dbReference type="SAM" id="MobiDB-lite"/>
    </source>
</evidence>
<dbReference type="EMBL" id="CAJOBI010179121">
    <property type="protein sequence ID" value="CAF4918993.1"/>
    <property type="molecule type" value="Genomic_DNA"/>
</dbReference>
<feature type="compositionally biased region" description="Polar residues" evidence="1">
    <location>
        <begin position="19"/>
        <end position="50"/>
    </location>
</feature>
<proteinExistence type="predicted"/>
<comment type="caution">
    <text evidence="2">The sequence shown here is derived from an EMBL/GenBank/DDBJ whole genome shotgun (WGS) entry which is preliminary data.</text>
</comment>
<accession>A0A8S3CGM8</accession>
<feature type="region of interest" description="Disordered" evidence="1">
    <location>
        <begin position="1"/>
        <end position="50"/>
    </location>
</feature>
<reference evidence="2" key="1">
    <citation type="submission" date="2021-02" db="EMBL/GenBank/DDBJ databases">
        <authorList>
            <person name="Nowell W R."/>
        </authorList>
    </citation>
    <scope>NUCLEOTIDE SEQUENCE</scope>
</reference>
<evidence type="ECO:0000313" key="2">
    <source>
        <dbReference type="EMBL" id="CAF4918993.1"/>
    </source>
</evidence>
<name>A0A8S3CGM8_9BILA</name>
<protein>
    <submittedName>
        <fullName evidence="2">Uncharacterized protein</fullName>
    </submittedName>
</protein>
<feature type="non-terminal residue" evidence="2">
    <location>
        <position position="50"/>
    </location>
</feature>
<dbReference type="Proteomes" id="UP000676336">
    <property type="component" value="Unassembled WGS sequence"/>
</dbReference>
<evidence type="ECO:0000313" key="3">
    <source>
        <dbReference type="Proteomes" id="UP000676336"/>
    </source>
</evidence>
<organism evidence="2 3">
    <name type="scientific">Rotaria magnacalcarata</name>
    <dbReference type="NCBI Taxonomy" id="392030"/>
    <lineage>
        <taxon>Eukaryota</taxon>
        <taxon>Metazoa</taxon>
        <taxon>Spiralia</taxon>
        <taxon>Gnathifera</taxon>
        <taxon>Rotifera</taxon>
        <taxon>Eurotatoria</taxon>
        <taxon>Bdelloidea</taxon>
        <taxon>Philodinida</taxon>
        <taxon>Philodinidae</taxon>
        <taxon>Rotaria</taxon>
    </lineage>
</organism>